<keyword evidence="2" id="KW-1185">Reference proteome</keyword>
<organism evidence="1 2">
    <name type="scientific">Corchorus olitorius</name>
    <dbReference type="NCBI Taxonomy" id="93759"/>
    <lineage>
        <taxon>Eukaryota</taxon>
        <taxon>Viridiplantae</taxon>
        <taxon>Streptophyta</taxon>
        <taxon>Embryophyta</taxon>
        <taxon>Tracheophyta</taxon>
        <taxon>Spermatophyta</taxon>
        <taxon>Magnoliopsida</taxon>
        <taxon>eudicotyledons</taxon>
        <taxon>Gunneridae</taxon>
        <taxon>Pentapetalae</taxon>
        <taxon>rosids</taxon>
        <taxon>malvids</taxon>
        <taxon>Malvales</taxon>
        <taxon>Malvaceae</taxon>
        <taxon>Grewioideae</taxon>
        <taxon>Apeibeae</taxon>
        <taxon>Corchorus</taxon>
    </lineage>
</organism>
<gene>
    <name evidence="1" type="ORF">COLO4_10141</name>
</gene>
<evidence type="ECO:0000313" key="1">
    <source>
        <dbReference type="EMBL" id="OMP03876.1"/>
    </source>
</evidence>
<dbReference type="EMBL" id="AWUE01014386">
    <property type="protein sequence ID" value="OMP03876.1"/>
    <property type="molecule type" value="Genomic_DNA"/>
</dbReference>
<proteinExistence type="predicted"/>
<dbReference type="Proteomes" id="UP000187203">
    <property type="component" value="Unassembled WGS sequence"/>
</dbReference>
<accession>A0A1R3K9Y5</accession>
<dbReference type="AlphaFoldDB" id="A0A1R3K9Y5"/>
<name>A0A1R3K9Y5_9ROSI</name>
<comment type="caution">
    <text evidence="1">The sequence shown here is derived from an EMBL/GenBank/DDBJ whole genome shotgun (WGS) entry which is preliminary data.</text>
</comment>
<reference evidence="2" key="1">
    <citation type="submission" date="2013-09" db="EMBL/GenBank/DDBJ databases">
        <title>Corchorus olitorius genome sequencing.</title>
        <authorList>
            <person name="Alam M."/>
            <person name="Haque M.S."/>
            <person name="Islam M.S."/>
            <person name="Emdad E.M."/>
            <person name="Islam M.M."/>
            <person name="Ahmed B."/>
            <person name="Halim A."/>
            <person name="Hossen Q.M.M."/>
            <person name="Hossain M.Z."/>
            <person name="Ahmed R."/>
            <person name="Khan M.M."/>
            <person name="Islam R."/>
            <person name="Rashid M.M."/>
            <person name="Khan S.A."/>
            <person name="Rahman M.S."/>
            <person name="Alam M."/>
            <person name="Yahiya A.S."/>
            <person name="Khan M.S."/>
            <person name="Azam M.S."/>
            <person name="Haque T."/>
            <person name="Lashkar M.Z.H."/>
            <person name="Akhand A.I."/>
            <person name="Morshed G."/>
            <person name="Roy S."/>
            <person name="Uddin K.S."/>
            <person name="Rabeya T."/>
            <person name="Hossain A.S."/>
            <person name="Chowdhury A."/>
            <person name="Snigdha A.R."/>
            <person name="Mortoza M.S."/>
            <person name="Matin S.A."/>
            <person name="Hoque S.M.E."/>
            <person name="Islam M.K."/>
            <person name="Roy D.K."/>
            <person name="Haider R."/>
            <person name="Moosa M.M."/>
            <person name="Elias S.M."/>
            <person name="Hasan A.M."/>
            <person name="Jahan S."/>
            <person name="Shafiuddin M."/>
            <person name="Mahmood N."/>
            <person name="Shommy N.S."/>
        </authorList>
    </citation>
    <scope>NUCLEOTIDE SEQUENCE [LARGE SCALE GENOMIC DNA]</scope>
    <source>
        <strain evidence="2">cv. O-4</strain>
    </source>
</reference>
<sequence length="75" mass="8426">MFLGMLFGKHRDMHNFFTSIILATFLELKTVRSRSPQSHHGLSSAAVDDTSMKFFRQALLSIAVSDPTSISHRSD</sequence>
<evidence type="ECO:0000313" key="2">
    <source>
        <dbReference type="Proteomes" id="UP000187203"/>
    </source>
</evidence>
<protein>
    <submittedName>
        <fullName evidence="1">Uncharacterized protein</fullName>
    </submittedName>
</protein>